<sequence length="136" mass="16332">MPKLLIRRNSEWANKMRSFELYLNGRKFAEINDRQVLSYTLPEGKYQLVARIDWCGSKPVDFEIKEGEEKRIEIRGFIYSKYLLPIAVFIGLLYFAIYLKFDINSLFLATVMMFLFGYIFYFMSFGRNQYLRLLEK</sequence>
<evidence type="ECO:0000256" key="1">
    <source>
        <dbReference type="SAM" id="Phobius"/>
    </source>
</evidence>
<feature type="transmembrane region" description="Helical" evidence="1">
    <location>
        <begin position="79"/>
        <end position="99"/>
    </location>
</feature>
<dbReference type="RefSeq" id="WP_108171839.1">
    <property type="nucleotide sequence ID" value="NZ_QBKQ01000002.1"/>
</dbReference>
<feature type="transmembrane region" description="Helical" evidence="1">
    <location>
        <begin position="105"/>
        <end position="126"/>
    </location>
</feature>
<dbReference type="Proteomes" id="UP000244174">
    <property type="component" value="Unassembled WGS sequence"/>
</dbReference>
<organism evidence="2 3">
    <name type="scientific">Christiangramia gaetbulicola</name>
    <dbReference type="NCBI Taxonomy" id="703340"/>
    <lineage>
        <taxon>Bacteria</taxon>
        <taxon>Pseudomonadati</taxon>
        <taxon>Bacteroidota</taxon>
        <taxon>Flavobacteriia</taxon>
        <taxon>Flavobacteriales</taxon>
        <taxon>Flavobacteriaceae</taxon>
        <taxon>Christiangramia</taxon>
    </lineage>
</organism>
<keyword evidence="1" id="KW-1133">Transmembrane helix</keyword>
<name>A0A2T6AHX2_9FLAO</name>
<proteinExistence type="predicted"/>
<gene>
    <name evidence="2" type="ORF">C8P64_1936</name>
</gene>
<accession>A0A2T6AHX2</accession>
<keyword evidence="3" id="KW-1185">Reference proteome</keyword>
<evidence type="ECO:0000313" key="3">
    <source>
        <dbReference type="Proteomes" id="UP000244174"/>
    </source>
</evidence>
<keyword evidence="1" id="KW-0812">Transmembrane</keyword>
<comment type="caution">
    <text evidence="2">The sequence shown here is derived from an EMBL/GenBank/DDBJ whole genome shotgun (WGS) entry which is preliminary data.</text>
</comment>
<dbReference type="OrthoDB" id="2223488at2"/>
<dbReference type="AlphaFoldDB" id="A0A2T6AHX2"/>
<evidence type="ECO:0000313" key="2">
    <source>
        <dbReference type="EMBL" id="PTX43409.1"/>
    </source>
</evidence>
<keyword evidence="1" id="KW-0472">Membrane</keyword>
<protein>
    <recommendedName>
        <fullName evidence="4">PEGA domain-containing protein</fullName>
    </recommendedName>
</protein>
<dbReference type="EMBL" id="QBKQ01000002">
    <property type="protein sequence ID" value="PTX43409.1"/>
    <property type="molecule type" value="Genomic_DNA"/>
</dbReference>
<evidence type="ECO:0008006" key="4">
    <source>
        <dbReference type="Google" id="ProtNLM"/>
    </source>
</evidence>
<reference evidence="2 3" key="1">
    <citation type="submission" date="2018-04" db="EMBL/GenBank/DDBJ databases">
        <title>Genomic Encyclopedia of Archaeal and Bacterial Type Strains, Phase II (KMG-II): from individual species to whole genera.</title>
        <authorList>
            <person name="Goeker M."/>
        </authorList>
    </citation>
    <scope>NUCLEOTIDE SEQUENCE [LARGE SCALE GENOMIC DNA]</scope>
    <source>
        <strain evidence="2 3">DSM 23082</strain>
    </source>
</reference>